<evidence type="ECO:0000256" key="2">
    <source>
        <dbReference type="SAM" id="MobiDB-lite"/>
    </source>
</evidence>
<organism evidence="4 5">
    <name type="scientific">Phlebiopsis gigantea (strain 11061_1 CR5-6)</name>
    <name type="common">White-rot fungus</name>
    <name type="synonym">Peniophora gigantea</name>
    <dbReference type="NCBI Taxonomy" id="745531"/>
    <lineage>
        <taxon>Eukaryota</taxon>
        <taxon>Fungi</taxon>
        <taxon>Dikarya</taxon>
        <taxon>Basidiomycota</taxon>
        <taxon>Agaricomycotina</taxon>
        <taxon>Agaricomycetes</taxon>
        <taxon>Polyporales</taxon>
        <taxon>Phanerochaetaceae</taxon>
        <taxon>Phlebiopsis</taxon>
    </lineage>
</organism>
<sequence>MTEGAFRPTPPTPEEIAGVQQVVEILSDAYNPEQVLNALRRNHGDVQKAISALLDDPTSGDIPPLPADDISALREAAASVVQSQSLPHLTGDTDPDEDMKKAMAASLEDIAPILQPSTRAPNPDWAMVPSNAPVTGLTQDEQDMNQAIQLSLQEELSLDQFDEKPLEERLRKGVTPVALRASKVTQTYAAMVMHALYFVPQVRRAIASYLPYAPDGNSEDMSTDLDIRVVPPTNGPARLVWSMLETFVYLDLARLTELSADSLLDQLPIDPWSPGANGSQSPGHLAFEFYAQVALAIESVLHLDDATTEGQPDWPRLFHFRHGPSNREPDRRAFNHSIDDSIAKVHVSGHPDINDLVSCLDAELKQVGPNESQPQVIVYPSEVVAFQLLHHSSGDRQKFSFPPYFYLDQFMHEKSKLANEKRRLKSNLLQKIAELEARRKALTKFQDRDTLADLQSAAYYYENIAEDEGSETRRSALQDTAGKLRKIISQIETELQNIDANISQCKAGVNDAFNCPGLHDFRYELRAVLMHDGFYGRNHLYSYVKEKGVWWKTIEHTITEVSEEEVLEDPTGLHLSAGPFLLIYSRGLSPNEENEKAAWPEDLKNNVKRDNQTFFETLGPEVVAGFEDPNSPLTAVFPLPSDTETSSMDVEPPSRTDDMDLDV</sequence>
<feature type="coiled-coil region" evidence="1">
    <location>
        <begin position="407"/>
        <end position="445"/>
    </location>
</feature>
<name>A0A0C3S4Q6_PHLG1</name>
<proteinExistence type="predicted"/>
<feature type="compositionally biased region" description="Basic and acidic residues" evidence="2">
    <location>
        <begin position="652"/>
        <end position="663"/>
    </location>
</feature>
<dbReference type="EMBL" id="KN840632">
    <property type="protein sequence ID" value="KIP03120.1"/>
    <property type="molecule type" value="Genomic_DNA"/>
</dbReference>
<dbReference type="OrthoDB" id="443682at2759"/>
<protein>
    <recommendedName>
        <fullName evidence="3">UBA domain-containing protein</fullName>
    </recommendedName>
</protein>
<evidence type="ECO:0000259" key="3">
    <source>
        <dbReference type="PROSITE" id="PS50030"/>
    </source>
</evidence>
<dbReference type="InterPro" id="IPR001394">
    <property type="entry name" value="Peptidase_C19_UCH"/>
</dbReference>
<dbReference type="PROSITE" id="PS50030">
    <property type="entry name" value="UBA"/>
    <property type="match status" value="1"/>
</dbReference>
<dbReference type="PANTHER" id="PTHR39597:SF1">
    <property type="entry name" value="UBA DOMAIN-CONTAINING PROTEIN RUP1"/>
    <property type="match status" value="1"/>
</dbReference>
<feature type="region of interest" description="Disordered" evidence="2">
    <location>
        <begin position="626"/>
        <end position="663"/>
    </location>
</feature>
<dbReference type="InterPro" id="IPR038765">
    <property type="entry name" value="Papain-like_cys_pep_sf"/>
</dbReference>
<feature type="domain" description="UBA" evidence="3">
    <location>
        <begin position="11"/>
        <end position="56"/>
    </location>
</feature>
<evidence type="ECO:0000313" key="4">
    <source>
        <dbReference type="EMBL" id="KIP03120.1"/>
    </source>
</evidence>
<dbReference type="InterPro" id="IPR055335">
    <property type="entry name" value="Ucp6/RUP1"/>
</dbReference>
<reference evidence="4 5" key="1">
    <citation type="journal article" date="2014" name="PLoS Genet.">
        <title>Analysis of the Phlebiopsis gigantea genome, transcriptome and secretome provides insight into its pioneer colonization strategies of wood.</title>
        <authorList>
            <person name="Hori C."/>
            <person name="Ishida T."/>
            <person name="Igarashi K."/>
            <person name="Samejima M."/>
            <person name="Suzuki H."/>
            <person name="Master E."/>
            <person name="Ferreira P."/>
            <person name="Ruiz-Duenas F.J."/>
            <person name="Held B."/>
            <person name="Canessa P."/>
            <person name="Larrondo L.F."/>
            <person name="Schmoll M."/>
            <person name="Druzhinina I.S."/>
            <person name="Kubicek C.P."/>
            <person name="Gaskell J.A."/>
            <person name="Kersten P."/>
            <person name="St John F."/>
            <person name="Glasner J."/>
            <person name="Sabat G."/>
            <person name="Splinter BonDurant S."/>
            <person name="Syed K."/>
            <person name="Yadav J."/>
            <person name="Mgbeahuruike A.C."/>
            <person name="Kovalchuk A."/>
            <person name="Asiegbu F.O."/>
            <person name="Lackner G."/>
            <person name="Hoffmeister D."/>
            <person name="Rencoret J."/>
            <person name="Gutierrez A."/>
            <person name="Sun H."/>
            <person name="Lindquist E."/>
            <person name="Barry K."/>
            <person name="Riley R."/>
            <person name="Grigoriev I.V."/>
            <person name="Henrissat B."/>
            <person name="Kues U."/>
            <person name="Berka R.M."/>
            <person name="Martinez A.T."/>
            <person name="Covert S.F."/>
            <person name="Blanchette R.A."/>
            <person name="Cullen D."/>
        </authorList>
    </citation>
    <scope>NUCLEOTIDE SEQUENCE [LARGE SCALE GENOMIC DNA]</scope>
    <source>
        <strain evidence="4 5">11061_1 CR5-6</strain>
    </source>
</reference>
<dbReference type="Pfam" id="PF02809">
    <property type="entry name" value="UIM"/>
    <property type="match status" value="2"/>
</dbReference>
<dbReference type="PANTHER" id="PTHR39597">
    <property type="entry name" value="UBA DOMAIN-CONTAINING PROTEIN RUP1"/>
    <property type="match status" value="1"/>
</dbReference>
<dbReference type="InterPro" id="IPR015940">
    <property type="entry name" value="UBA"/>
</dbReference>
<dbReference type="GO" id="GO:0016579">
    <property type="term" value="P:protein deubiquitination"/>
    <property type="evidence" value="ECO:0007669"/>
    <property type="project" value="InterPro"/>
</dbReference>
<evidence type="ECO:0000313" key="5">
    <source>
        <dbReference type="Proteomes" id="UP000053257"/>
    </source>
</evidence>
<dbReference type="Proteomes" id="UP000053257">
    <property type="component" value="Unassembled WGS sequence"/>
</dbReference>
<dbReference type="InterPro" id="IPR003903">
    <property type="entry name" value="UIM_dom"/>
</dbReference>
<gene>
    <name evidence="4" type="ORF">PHLGIDRAFT_254599</name>
</gene>
<dbReference type="Pfam" id="PF00443">
    <property type="entry name" value="UCH"/>
    <property type="match status" value="1"/>
</dbReference>
<keyword evidence="1" id="KW-0175">Coiled coil</keyword>
<dbReference type="AlphaFoldDB" id="A0A0C3S4Q6"/>
<dbReference type="GO" id="GO:0004843">
    <property type="term" value="F:cysteine-type deubiquitinase activity"/>
    <property type="evidence" value="ECO:0007669"/>
    <property type="project" value="InterPro"/>
</dbReference>
<dbReference type="STRING" id="745531.A0A0C3S4Q6"/>
<accession>A0A0C3S4Q6</accession>
<evidence type="ECO:0000256" key="1">
    <source>
        <dbReference type="SAM" id="Coils"/>
    </source>
</evidence>
<keyword evidence="5" id="KW-1185">Reference proteome</keyword>
<dbReference type="Gene3D" id="3.90.70.10">
    <property type="entry name" value="Cysteine proteinases"/>
    <property type="match status" value="1"/>
</dbReference>
<dbReference type="SUPFAM" id="SSF54001">
    <property type="entry name" value="Cysteine proteinases"/>
    <property type="match status" value="1"/>
</dbReference>
<dbReference type="HOGENOM" id="CLU_023748_0_0_1"/>